<comment type="caution">
    <text evidence="11">The sequence shown here is derived from an EMBL/GenBank/DDBJ whole genome shotgun (WGS) entry which is preliminary data.</text>
</comment>
<keyword evidence="3 9" id="KW-0812">Transmembrane</keyword>
<dbReference type="Gene3D" id="2.60.40.10">
    <property type="entry name" value="Immunoglobulins"/>
    <property type="match status" value="1"/>
</dbReference>
<keyword evidence="6" id="KW-1015">Disulfide bond</keyword>
<evidence type="ECO:0000313" key="12">
    <source>
        <dbReference type="Proteomes" id="UP000829720"/>
    </source>
</evidence>
<dbReference type="EMBL" id="JAERUA010000021">
    <property type="protein sequence ID" value="KAI1885044.1"/>
    <property type="molecule type" value="Genomic_DNA"/>
</dbReference>
<feature type="region of interest" description="Disordered" evidence="8">
    <location>
        <begin position="149"/>
        <end position="175"/>
    </location>
</feature>
<evidence type="ECO:0000256" key="5">
    <source>
        <dbReference type="ARBA" id="ARBA00023136"/>
    </source>
</evidence>
<dbReference type="GO" id="GO:0016020">
    <property type="term" value="C:membrane"/>
    <property type="evidence" value="ECO:0007669"/>
    <property type="project" value="UniProtKB-SubCell"/>
</dbReference>
<comment type="similarity">
    <text evidence="2">Belongs to the CD200R family.</text>
</comment>
<dbReference type="InterPro" id="IPR040012">
    <property type="entry name" value="CD200R"/>
</dbReference>
<dbReference type="InterPro" id="IPR036179">
    <property type="entry name" value="Ig-like_dom_sf"/>
</dbReference>
<dbReference type="AlphaFoldDB" id="A0A8T3CP68"/>
<organism evidence="11 12">
    <name type="scientific">Albula goreensis</name>
    <dbReference type="NCBI Taxonomy" id="1534307"/>
    <lineage>
        <taxon>Eukaryota</taxon>
        <taxon>Metazoa</taxon>
        <taxon>Chordata</taxon>
        <taxon>Craniata</taxon>
        <taxon>Vertebrata</taxon>
        <taxon>Euteleostomi</taxon>
        <taxon>Actinopterygii</taxon>
        <taxon>Neopterygii</taxon>
        <taxon>Teleostei</taxon>
        <taxon>Albuliformes</taxon>
        <taxon>Albulidae</taxon>
        <taxon>Albula</taxon>
    </lineage>
</organism>
<dbReference type="PANTHER" id="PTHR21462">
    <property type="entry name" value="CELL SURFACE GLYCOPROTEIN OX2 RECEPTOR PRECURSOR"/>
    <property type="match status" value="1"/>
</dbReference>
<dbReference type="PROSITE" id="PS50835">
    <property type="entry name" value="IG_LIKE"/>
    <property type="match status" value="1"/>
</dbReference>
<gene>
    <name evidence="11" type="ORF">AGOR_G00216130</name>
</gene>
<feature type="domain" description="Ig-like" evidence="10">
    <location>
        <begin position="1"/>
        <end position="79"/>
    </location>
</feature>
<sequence length="194" mass="21527">MCSNKTTDELIMVVWKIKRRDGNDCRVTWQFNGTDSTCDSRVILHEEENKVILSISHFSSSDEGSYTCEVASAEGTDISHFHVKGTGVATVPGDESKGKTQKTTKESAGMSSSNHLEITFSVCGLAVLLTLLVFSLIIIRKLSWSKARGQEQTSESDSSKAEPQEPDEEIQPYSTFIRRENGLYSTIRLNNPKT</sequence>
<proteinExistence type="inferred from homology"/>
<evidence type="ECO:0000256" key="7">
    <source>
        <dbReference type="ARBA" id="ARBA00023180"/>
    </source>
</evidence>
<dbReference type="GO" id="GO:0009986">
    <property type="term" value="C:cell surface"/>
    <property type="evidence" value="ECO:0007669"/>
    <property type="project" value="UniProtKB-ARBA"/>
</dbReference>
<keyword evidence="7" id="KW-0325">Glycoprotein</keyword>
<evidence type="ECO:0000313" key="11">
    <source>
        <dbReference type="EMBL" id="KAI1885044.1"/>
    </source>
</evidence>
<keyword evidence="4 9" id="KW-1133">Transmembrane helix</keyword>
<dbReference type="OrthoDB" id="8960680at2759"/>
<evidence type="ECO:0000256" key="2">
    <source>
        <dbReference type="ARBA" id="ARBA00008215"/>
    </source>
</evidence>
<name>A0A8T3CP68_9TELE</name>
<keyword evidence="12" id="KW-1185">Reference proteome</keyword>
<comment type="subcellular location">
    <subcellularLocation>
        <location evidence="1">Membrane</location>
        <topology evidence="1">Single-pass membrane protein</topology>
    </subcellularLocation>
</comment>
<dbReference type="Proteomes" id="UP000829720">
    <property type="component" value="Unassembled WGS sequence"/>
</dbReference>
<dbReference type="CDD" id="cd00096">
    <property type="entry name" value="Ig"/>
    <property type="match status" value="1"/>
</dbReference>
<evidence type="ECO:0000256" key="8">
    <source>
        <dbReference type="SAM" id="MobiDB-lite"/>
    </source>
</evidence>
<keyword evidence="5 9" id="KW-0472">Membrane</keyword>
<evidence type="ECO:0000256" key="6">
    <source>
        <dbReference type="ARBA" id="ARBA00023157"/>
    </source>
</evidence>
<dbReference type="SUPFAM" id="SSF48726">
    <property type="entry name" value="Immunoglobulin"/>
    <property type="match status" value="1"/>
</dbReference>
<evidence type="ECO:0000256" key="9">
    <source>
        <dbReference type="SAM" id="Phobius"/>
    </source>
</evidence>
<reference evidence="11" key="1">
    <citation type="submission" date="2021-01" db="EMBL/GenBank/DDBJ databases">
        <authorList>
            <person name="Zahm M."/>
            <person name="Roques C."/>
            <person name="Cabau C."/>
            <person name="Klopp C."/>
            <person name="Donnadieu C."/>
            <person name="Jouanno E."/>
            <person name="Lampietro C."/>
            <person name="Louis A."/>
            <person name="Herpin A."/>
            <person name="Echchiki A."/>
            <person name="Berthelot C."/>
            <person name="Parey E."/>
            <person name="Roest-Crollius H."/>
            <person name="Braasch I."/>
            <person name="Postlethwait J."/>
            <person name="Bobe J."/>
            <person name="Montfort J."/>
            <person name="Bouchez O."/>
            <person name="Begum T."/>
            <person name="Mejri S."/>
            <person name="Adams A."/>
            <person name="Chen W.-J."/>
            <person name="Guiguen Y."/>
        </authorList>
    </citation>
    <scope>NUCLEOTIDE SEQUENCE</scope>
    <source>
        <tissue evidence="11">Blood</tissue>
    </source>
</reference>
<dbReference type="InterPro" id="IPR013098">
    <property type="entry name" value="Ig_I-set"/>
</dbReference>
<dbReference type="PANTHER" id="PTHR21462:SF2">
    <property type="entry name" value="CELL SURFACE GLYCOPROTEIN CD200 RECEPTOR 2"/>
    <property type="match status" value="1"/>
</dbReference>
<dbReference type="Pfam" id="PF07679">
    <property type="entry name" value="I-set"/>
    <property type="match status" value="1"/>
</dbReference>
<evidence type="ECO:0000259" key="10">
    <source>
        <dbReference type="PROSITE" id="PS50835"/>
    </source>
</evidence>
<accession>A0A8T3CP68</accession>
<evidence type="ECO:0000256" key="3">
    <source>
        <dbReference type="ARBA" id="ARBA00022692"/>
    </source>
</evidence>
<evidence type="ECO:0000256" key="1">
    <source>
        <dbReference type="ARBA" id="ARBA00004167"/>
    </source>
</evidence>
<evidence type="ECO:0000256" key="4">
    <source>
        <dbReference type="ARBA" id="ARBA00022989"/>
    </source>
</evidence>
<dbReference type="GO" id="GO:0150077">
    <property type="term" value="P:regulation of neuroinflammatory response"/>
    <property type="evidence" value="ECO:0007669"/>
    <property type="project" value="InterPro"/>
</dbReference>
<feature type="transmembrane region" description="Helical" evidence="9">
    <location>
        <begin position="118"/>
        <end position="139"/>
    </location>
</feature>
<dbReference type="InterPro" id="IPR013783">
    <property type="entry name" value="Ig-like_fold"/>
</dbReference>
<dbReference type="GO" id="GO:0038023">
    <property type="term" value="F:signaling receptor activity"/>
    <property type="evidence" value="ECO:0007669"/>
    <property type="project" value="InterPro"/>
</dbReference>
<feature type="region of interest" description="Disordered" evidence="8">
    <location>
        <begin position="89"/>
        <end position="109"/>
    </location>
</feature>
<dbReference type="InterPro" id="IPR007110">
    <property type="entry name" value="Ig-like_dom"/>
</dbReference>
<protein>
    <recommendedName>
        <fullName evidence="10">Ig-like domain-containing protein</fullName>
    </recommendedName>
</protein>